<protein>
    <submittedName>
        <fullName evidence="1">Uncharacterized protein</fullName>
    </submittedName>
</protein>
<dbReference type="Proteomes" id="UP000739411">
    <property type="component" value="Unassembled WGS sequence"/>
</dbReference>
<reference evidence="1 2" key="1">
    <citation type="submission" date="2020-10" db="EMBL/GenBank/DDBJ databases">
        <title>Connecting structure to function with the recovery of over 1000 high-quality activated sludge metagenome-assembled genomes encoding full-length rRNA genes using long-read sequencing.</title>
        <authorList>
            <person name="Singleton C.M."/>
            <person name="Petriglieri F."/>
            <person name="Kristensen J.M."/>
            <person name="Kirkegaard R.H."/>
            <person name="Michaelsen T.Y."/>
            <person name="Andersen M.H."/>
            <person name="Karst S.M."/>
            <person name="Dueholm M.S."/>
            <person name="Nielsen P.H."/>
            <person name="Albertsen M."/>
        </authorList>
    </citation>
    <scope>NUCLEOTIDE SEQUENCE [LARGE SCALE GENOMIC DNA]</scope>
    <source>
        <strain evidence="1">EsbW_18-Q3-R4-48_BATAC.463</strain>
    </source>
</reference>
<gene>
    <name evidence="1" type="ORF">IPJ38_17890</name>
</gene>
<organism evidence="1 2">
    <name type="scientific">Candidatus Dechloromonas phosphorivorans</name>
    <dbReference type="NCBI Taxonomy" id="2899244"/>
    <lineage>
        <taxon>Bacteria</taxon>
        <taxon>Pseudomonadati</taxon>
        <taxon>Pseudomonadota</taxon>
        <taxon>Betaproteobacteria</taxon>
        <taxon>Rhodocyclales</taxon>
        <taxon>Azonexaceae</taxon>
        <taxon>Dechloromonas</taxon>
    </lineage>
</organism>
<evidence type="ECO:0000313" key="2">
    <source>
        <dbReference type="Proteomes" id="UP000739411"/>
    </source>
</evidence>
<dbReference type="EMBL" id="JADJMS010000046">
    <property type="protein sequence ID" value="MBK7416689.1"/>
    <property type="molecule type" value="Genomic_DNA"/>
</dbReference>
<proteinExistence type="predicted"/>
<dbReference type="AlphaFoldDB" id="A0A935MUG8"/>
<sequence length="46" mass="5300">MEILKRVAERVFEIGELTGKTGKIENLKAKIAELEVRAKRLYPKDD</sequence>
<evidence type="ECO:0000313" key="1">
    <source>
        <dbReference type="EMBL" id="MBK7416689.1"/>
    </source>
</evidence>
<comment type="caution">
    <text evidence="1">The sequence shown here is derived from an EMBL/GenBank/DDBJ whole genome shotgun (WGS) entry which is preliminary data.</text>
</comment>
<name>A0A935MUG8_9RHOO</name>
<accession>A0A935MUG8</accession>